<dbReference type="EMBL" id="LR130779">
    <property type="protein sequence ID" value="VDN62341.1"/>
    <property type="molecule type" value="Genomic_DNA"/>
</dbReference>
<evidence type="ECO:0000313" key="1">
    <source>
        <dbReference type="EMBL" id="VDN62341.1"/>
    </source>
</evidence>
<name>A0A653B127_ECTOL</name>
<dbReference type="AlphaFoldDB" id="A0A653B127"/>
<organism evidence="1">
    <name type="scientific">Ectopseudomonas oleovorans</name>
    <name type="common">Pseudomonas oleovorans</name>
    <dbReference type="NCBI Taxonomy" id="301"/>
    <lineage>
        <taxon>Bacteria</taxon>
        <taxon>Pseudomonadati</taxon>
        <taxon>Pseudomonadota</taxon>
        <taxon>Gammaproteobacteria</taxon>
        <taxon>Pseudomonadales</taxon>
        <taxon>Pseudomonadaceae</taxon>
        <taxon>Ectopseudomonas</taxon>
    </lineage>
</organism>
<protein>
    <submittedName>
        <fullName evidence="1">Uncharacterized protein</fullName>
    </submittedName>
</protein>
<sequence length="42" mass="4787">MSQFWHAPAAKLGLNFAALEALEDCGMSARYQKKSQRKPYEN</sequence>
<accession>A0A653B127</accession>
<proteinExistence type="predicted"/>
<gene>
    <name evidence="1" type="ORF">POT9AD_1354</name>
</gene>
<reference evidence="1" key="1">
    <citation type="submission" date="2018-11" db="EMBL/GenBank/DDBJ databases">
        <authorList>
            <consortium name="Genoscope - CEA"/>
            <person name="William W."/>
        </authorList>
    </citation>
    <scope>NUCLEOTIDE SEQUENCE [LARGE SCALE GENOMIC DNA]</scope>
    <source>
        <strain evidence="1">T9AD</strain>
    </source>
</reference>